<evidence type="ECO:0000313" key="3">
    <source>
        <dbReference type="Proteomes" id="UP000267798"/>
    </source>
</evidence>
<feature type="region of interest" description="Disordered" evidence="1">
    <location>
        <begin position="149"/>
        <end position="180"/>
    </location>
</feature>
<protein>
    <submittedName>
        <fullName evidence="2">Polyketide cyclase</fullName>
    </submittedName>
</protein>
<dbReference type="OrthoDB" id="5402478at2"/>
<sequence>MAANEYYMPTRWRVKGNIWVIYEICSDFLDYQRWWPEVYLQIQKGGTDKETGNEVYDILSRGKLPYKLRWRSCKTAEQAPHSISLKSSGDLVGHGTWQFEQDGEYVNVQFDWYVNAEKPLLKLFSPILKPFFTSNHHWAMERGRESLEKELMRRRESSGGLRSSRQVSDPEETPVPPQHN</sequence>
<gene>
    <name evidence="2" type="ORF">D3P09_24380</name>
</gene>
<dbReference type="RefSeq" id="WP_120114050.1">
    <property type="nucleotide sequence ID" value="NZ_QXQB01000007.1"/>
</dbReference>
<comment type="caution">
    <text evidence="2">The sequence shown here is derived from an EMBL/GenBank/DDBJ whole genome shotgun (WGS) entry which is preliminary data.</text>
</comment>
<dbReference type="EMBL" id="QXQB01000007">
    <property type="protein sequence ID" value="RJX37053.1"/>
    <property type="molecule type" value="Genomic_DNA"/>
</dbReference>
<keyword evidence="3" id="KW-1185">Reference proteome</keyword>
<evidence type="ECO:0000256" key="1">
    <source>
        <dbReference type="SAM" id="MobiDB-lite"/>
    </source>
</evidence>
<dbReference type="InterPro" id="IPR023393">
    <property type="entry name" value="START-like_dom_sf"/>
</dbReference>
<dbReference type="Proteomes" id="UP000267798">
    <property type="component" value="Unassembled WGS sequence"/>
</dbReference>
<evidence type="ECO:0000313" key="2">
    <source>
        <dbReference type="EMBL" id="RJX37053.1"/>
    </source>
</evidence>
<proteinExistence type="predicted"/>
<dbReference type="AlphaFoldDB" id="A0A3A6PLU3"/>
<name>A0A3A6PLU3_9BACL</name>
<reference evidence="2 3" key="1">
    <citation type="submission" date="2018-09" db="EMBL/GenBank/DDBJ databases">
        <title>Paenibacillus aracenensis nov. sp. isolated from a cave in southern Spain.</title>
        <authorList>
            <person name="Jurado V."/>
            <person name="Gutierrez-Patricio S."/>
            <person name="Gonzalez-Pimentel J.L."/>
            <person name="Miller A.Z."/>
            <person name="Laiz L."/>
            <person name="Saiz-Jimenez C."/>
        </authorList>
    </citation>
    <scope>NUCLEOTIDE SEQUENCE [LARGE SCALE GENOMIC DNA]</scope>
    <source>
        <strain evidence="2 3">JCM 19203</strain>
    </source>
</reference>
<accession>A0A3A6PLU3</accession>
<dbReference type="SUPFAM" id="SSF55961">
    <property type="entry name" value="Bet v1-like"/>
    <property type="match status" value="1"/>
</dbReference>
<dbReference type="Gene3D" id="3.30.530.20">
    <property type="match status" value="1"/>
</dbReference>
<organism evidence="2 3">
    <name type="scientific">Paenibacillus pinisoli</name>
    <dbReference type="NCBI Taxonomy" id="1276110"/>
    <lineage>
        <taxon>Bacteria</taxon>
        <taxon>Bacillati</taxon>
        <taxon>Bacillota</taxon>
        <taxon>Bacilli</taxon>
        <taxon>Bacillales</taxon>
        <taxon>Paenibacillaceae</taxon>
        <taxon>Paenibacillus</taxon>
    </lineage>
</organism>